<dbReference type="GO" id="GO:0046872">
    <property type="term" value="F:metal ion binding"/>
    <property type="evidence" value="ECO:0007669"/>
    <property type="project" value="UniProtKB-KW"/>
</dbReference>
<dbReference type="CDD" id="cd11589">
    <property type="entry name" value="Agmatinase_like_1"/>
    <property type="match status" value="1"/>
</dbReference>
<dbReference type="NCBIfam" id="TIGR01230">
    <property type="entry name" value="agmatinase"/>
    <property type="match status" value="1"/>
</dbReference>
<dbReference type="Pfam" id="PF00491">
    <property type="entry name" value="Arginase"/>
    <property type="match status" value="1"/>
</dbReference>
<keyword evidence="7" id="KW-1185">Reference proteome</keyword>
<dbReference type="SUPFAM" id="SSF52768">
    <property type="entry name" value="Arginase/deacetylase"/>
    <property type="match status" value="1"/>
</dbReference>
<evidence type="ECO:0000256" key="1">
    <source>
        <dbReference type="ARBA" id="ARBA00009227"/>
    </source>
</evidence>
<dbReference type="EC" id="3.5.3.11" evidence="6"/>
<dbReference type="EMBL" id="JANTHZ010000008">
    <property type="protein sequence ID" value="MCS0496840.1"/>
    <property type="molecule type" value="Genomic_DNA"/>
</dbReference>
<reference evidence="6" key="1">
    <citation type="submission" date="2022-08" db="EMBL/GenBank/DDBJ databases">
        <authorList>
            <person name="Li F."/>
        </authorList>
    </citation>
    <scope>NUCLEOTIDE SEQUENCE</scope>
    <source>
        <strain evidence="6">MQZ15Z-1</strain>
    </source>
</reference>
<dbReference type="Proteomes" id="UP001151088">
    <property type="component" value="Unassembled WGS sequence"/>
</dbReference>
<feature type="binding site" evidence="4">
    <location>
        <position position="161"/>
    </location>
    <ligand>
        <name>Mn(2+)</name>
        <dbReference type="ChEBI" id="CHEBI:29035"/>
        <label>1</label>
    </ligand>
</feature>
<evidence type="ECO:0000256" key="4">
    <source>
        <dbReference type="PIRSR" id="PIRSR036979-1"/>
    </source>
</evidence>
<comment type="cofactor">
    <cofactor evidence="4">
        <name>Mn(2+)</name>
        <dbReference type="ChEBI" id="CHEBI:29035"/>
    </cofactor>
    <text evidence="4">Binds 2 manganese ions per subunit.</text>
</comment>
<dbReference type="Gene3D" id="3.40.800.10">
    <property type="entry name" value="Ureohydrolase domain"/>
    <property type="match status" value="1"/>
</dbReference>
<gene>
    <name evidence="6" type="primary">speB</name>
    <name evidence="6" type="ORF">NVS89_17205</name>
</gene>
<dbReference type="InterPro" id="IPR023696">
    <property type="entry name" value="Ureohydrolase_dom_sf"/>
</dbReference>
<evidence type="ECO:0000313" key="7">
    <source>
        <dbReference type="Proteomes" id="UP001151088"/>
    </source>
</evidence>
<dbReference type="InterPro" id="IPR006035">
    <property type="entry name" value="Ureohydrolase"/>
</dbReference>
<dbReference type="InterPro" id="IPR005925">
    <property type="entry name" value="Agmatinase-rel"/>
</dbReference>
<dbReference type="PIRSF" id="PIRSF036979">
    <property type="entry name" value="Arginase"/>
    <property type="match status" value="1"/>
</dbReference>
<name>A0A9X2PF88_9HYPH</name>
<protein>
    <submittedName>
        <fullName evidence="6">Agmatinase</fullName>
        <ecNumber evidence="6">3.5.3.11</ecNumber>
    </submittedName>
</protein>
<keyword evidence="2 4" id="KW-0479">Metal-binding</keyword>
<accession>A0A9X2PF88</accession>
<dbReference type="PROSITE" id="PS01053">
    <property type="entry name" value="ARGINASE_1"/>
    <property type="match status" value="1"/>
</dbReference>
<keyword evidence="3 5" id="KW-0378">Hydrolase</keyword>
<evidence type="ECO:0000256" key="2">
    <source>
        <dbReference type="ARBA" id="ARBA00022723"/>
    </source>
</evidence>
<dbReference type="PROSITE" id="PS51409">
    <property type="entry name" value="ARGINASE_2"/>
    <property type="match status" value="1"/>
</dbReference>
<dbReference type="InterPro" id="IPR020855">
    <property type="entry name" value="Ureohydrolase_Mn_BS"/>
</dbReference>
<dbReference type="RefSeq" id="WP_258733999.1">
    <property type="nucleotide sequence ID" value="NZ_JANTHZ010000008.1"/>
</dbReference>
<feature type="binding site" evidence="4">
    <location>
        <position position="135"/>
    </location>
    <ligand>
        <name>Mn(2+)</name>
        <dbReference type="ChEBI" id="CHEBI:29035"/>
        <label>1</label>
    </ligand>
</feature>
<proteinExistence type="inferred from homology"/>
<dbReference type="GO" id="GO:0033389">
    <property type="term" value="P:putrescine biosynthetic process from arginine, via agmatine"/>
    <property type="evidence" value="ECO:0007669"/>
    <property type="project" value="TreeGrafter"/>
</dbReference>
<keyword evidence="4" id="KW-0464">Manganese</keyword>
<comment type="similarity">
    <text evidence="1">Belongs to the arginase family. Agmatinase subfamily.</text>
</comment>
<evidence type="ECO:0000256" key="3">
    <source>
        <dbReference type="ARBA" id="ARBA00022801"/>
    </source>
</evidence>
<feature type="binding site" evidence="4">
    <location>
        <position position="245"/>
    </location>
    <ligand>
        <name>Mn(2+)</name>
        <dbReference type="ChEBI" id="CHEBI:29035"/>
        <label>1</label>
    </ligand>
</feature>
<dbReference type="PANTHER" id="PTHR11358">
    <property type="entry name" value="ARGINASE/AGMATINASE"/>
    <property type="match status" value="1"/>
</dbReference>
<dbReference type="PANTHER" id="PTHR11358:SF26">
    <property type="entry name" value="GUANIDINO ACID HYDROLASE, MITOCHONDRIAL"/>
    <property type="match status" value="1"/>
</dbReference>
<evidence type="ECO:0000256" key="5">
    <source>
        <dbReference type="RuleBase" id="RU003684"/>
    </source>
</evidence>
<feature type="binding site" evidence="4">
    <location>
        <position position="157"/>
    </location>
    <ligand>
        <name>Mn(2+)</name>
        <dbReference type="ChEBI" id="CHEBI:29035"/>
        <label>1</label>
    </ligand>
</feature>
<organism evidence="6 7">
    <name type="scientific">Ancylobacter mangrovi</name>
    <dbReference type="NCBI Taxonomy" id="2972472"/>
    <lineage>
        <taxon>Bacteria</taxon>
        <taxon>Pseudomonadati</taxon>
        <taxon>Pseudomonadota</taxon>
        <taxon>Alphaproteobacteria</taxon>
        <taxon>Hyphomicrobiales</taxon>
        <taxon>Xanthobacteraceae</taxon>
        <taxon>Ancylobacter</taxon>
    </lineage>
</organism>
<dbReference type="GO" id="GO:0008783">
    <property type="term" value="F:agmatinase activity"/>
    <property type="evidence" value="ECO:0007669"/>
    <property type="project" value="UniProtKB-EC"/>
</dbReference>
<sequence length="320" mass="34909">MMDAPAPRYAAYMPSAGIASFLRSPICEDFAQVEADVAVLGIPYDCGVGYRPGTRFGPREIRNQSTRYAAWGTGNAAGYWDVNRKQRFLKDVSMVDCGDVDITYFDIDANMAKITASVGALLARGALPVILGGDHSVTFPNVRAFEALGPIDIVHIDAHMDWRDEIAGVRYTNASPLRRAKELPFVRHMVQLGIRDVRTRESDYEDALSQGVRIFTREDIREQGVNAVLEAMPELGNVFVTIDIDGFDPSIAPGTGSPTVDGLLYHEARALLQGVAARGRVVGFDLVEVNPFIDVEGQTSLLATTLILEFLGAIFAARGR</sequence>
<comment type="caution">
    <text evidence="6">The sequence shown here is derived from an EMBL/GenBank/DDBJ whole genome shotgun (WGS) entry which is preliminary data.</text>
</comment>
<feature type="binding site" evidence="4">
    <location>
        <position position="243"/>
    </location>
    <ligand>
        <name>Mn(2+)</name>
        <dbReference type="ChEBI" id="CHEBI:29035"/>
        <label>1</label>
    </ligand>
</feature>
<feature type="binding site" evidence="4">
    <location>
        <position position="159"/>
    </location>
    <ligand>
        <name>Mn(2+)</name>
        <dbReference type="ChEBI" id="CHEBI:29035"/>
        <label>1</label>
    </ligand>
</feature>
<evidence type="ECO:0000313" key="6">
    <source>
        <dbReference type="EMBL" id="MCS0496840.1"/>
    </source>
</evidence>
<dbReference type="AlphaFoldDB" id="A0A9X2PF88"/>